<dbReference type="Proteomes" id="UP000053766">
    <property type="component" value="Unassembled WGS sequence"/>
</dbReference>
<dbReference type="SMART" id="SM00664">
    <property type="entry name" value="DoH"/>
    <property type="match status" value="1"/>
</dbReference>
<evidence type="ECO:0000256" key="3">
    <source>
        <dbReference type="ARBA" id="ARBA00022723"/>
    </source>
</evidence>
<keyword evidence="9" id="KW-1185">Reference proteome</keyword>
<dbReference type="Pfam" id="PF01082">
    <property type="entry name" value="Cu2_monooxygen"/>
    <property type="match status" value="1"/>
</dbReference>
<evidence type="ECO:0000313" key="9">
    <source>
        <dbReference type="Proteomes" id="UP000053766"/>
    </source>
</evidence>
<dbReference type="PROSITE" id="PS00084">
    <property type="entry name" value="CU2_MONOOXYGENASE_1"/>
    <property type="match status" value="1"/>
</dbReference>
<proteinExistence type="inferred from homology"/>
<keyword evidence="3" id="KW-0479">Metal-binding</keyword>
<dbReference type="AlphaFoldDB" id="A0A0D8XF77"/>
<comment type="similarity">
    <text evidence="2">Belongs to the copper type II ascorbate-dependent monooxygenase family.</text>
</comment>
<dbReference type="EMBL" id="KN716670">
    <property type="protein sequence ID" value="KJH42397.1"/>
    <property type="molecule type" value="Genomic_DNA"/>
</dbReference>
<gene>
    <name evidence="8" type="ORF">DICVIV_11609</name>
</gene>
<dbReference type="GO" id="GO:0042420">
    <property type="term" value="P:dopamine catabolic process"/>
    <property type="evidence" value="ECO:0007669"/>
    <property type="project" value="TreeGrafter"/>
</dbReference>
<dbReference type="Pfam" id="PF03712">
    <property type="entry name" value="Cu2_monoox_C"/>
    <property type="match status" value="1"/>
</dbReference>
<dbReference type="OrthoDB" id="129121at2759"/>
<dbReference type="CDD" id="cd09631">
    <property type="entry name" value="DOMON_DOH"/>
    <property type="match status" value="1"/>
</dbReference>
<organism evidence="8 9">
    <name type="scientific">Dictyocaulus viviparus</name>
    <name type="common">Bovine lungworm</name>
    <dbReference type="NCBI Taxonomy" id="29172"/>
    <lineage>
        <taxon>Eukaryota</taxon>
        <taxon>Metazoa</taxon>
        <taxon>Ecdysozoa</taxon>
        <taxon>Nematoda</taxon>
        <taxon>Chromadorea</taxon>
        <taxon>Rhabditida</taxon>
        <taxon>Rhabditina</taxon>
        <taxon>Rhabditomorpha</taxon>
        <taxon>Strongyloidea</taxon>
        <taxon>Metastrongylidae</taxon>
        <taxon>Dictyocaulus</taxon>
    </lineage>
</organism>
<dbReference type="InterPro" id="IPR028460">
    <property type="entry name" value="Tbh/DBH"/>
</dbReference>
<protein>
    <submittedName>
        <fullName evidence="8">Copper type II ascorbate-dependent monooxygenase domain protein</fullName>
    </submittedName>
</protein>
<reference evidence="9" key="2">
    <citation type="journal article" date="2016" name="Sci. Rep.">
        <title>Dictyocaulus viviparus genome, variome and transcriptome elucidate lungworm biology and support future intervention.</title>
        <authorList>
            <person name="McNulty S.N."/>
            <person name="Strube C."/>
            <person name="Rosa B.A."/>
            <person name="Martin J.C."/>
            <person name="Tyagi R."/>
            <person name="Choi Y.J."/>
            <person name="Wang Q."/>
            <person name="Hallsworth Pepin K."/>
            <person name="Zhang X."/>
            <person name="Ozersky P."/>
            <person name="Wilson R.K."/>
            <person name="Sternberg P.W."/>
            <person name="Gasser R.B."/>
            <person name="Mitreva M."/>
        </authorList>
    </citation>
    <scope>NUCLEOTIDE SEQUENCE [LARGE SCALE GENOMIC DNA]</scope>
    <source>
        <strain evidence="9">HannoverDv2000</strain>
    </source>
</reference>
<reference evidence="8 9" key="1">
    <citation type="submission" date="2013-11" db="EMBL/GenBank/DDBJ databases">
        <title>Draft genome of the bovine lungworm Dictyocaulus viviparus.</title>
        <authorList>
            <person name="Mitreva M."/>
        </authorList>
    </citation>
    <scope>NUCLEOTIDE SEQUENCE [LARGE SCALE GENOMIC DNA]</scope>
    <source>
        <strain evidence="8 9">HannoverDv2000</strain>
    </source>
</reference>
<dbReference type="PANTHER" id="PTHR10157:SF23">
    <property type="entry name" value="MOXD1 HOMOLOG 1"/>
    <property type="match status" value="1"/>
</dbReference>
<dbReference type="SUPFAM" id="SSF49742">
    <property type="entry name" value="PHM/PNGase F"/>
    <property type="match status" value="2"/>
</dbReference>
<sequence>MQTNFRLAYLIIGFSDHGSYNNSDICIYRNNKLRDGYIDANFQIQFDRSQDCQLEKRNRNTFSFRRRLATCDPYDIFLESGTTQFILAGGYEFSRNFNSDNVMKMSIIFEMKFGNLFQTDSTQVLEFESAHFKILADGARISHDVTTYWCVIKRIPVAVSRQKHHIIQIMPQIQKGNEQLVHHMEVFMCESDDQVEYSGKCDSLARFRNAQTCSHVVAAWAMGEEPIFYPPEAGLPIGGVDGKKYLKVEIHYNNPARLVDIRDDSGFDIVITPNLRKFDAGIMELGIIYSDANSIPPNQASFPLTGHCVADCTMKLSPAPVMRFEISSANHSAENLVPSLCV</sequence>
<dbReference type="STRING" id="29172.A0A0D8XF77"/>
<dbReference type="GO" id="GO:0006589">
    <property type="term" value="P:octopamine biosynthetic process"/>
    <property type="evidence" value="ECO:0007669"/>
    <property type="project" value="TreeGrafter"/>
</dbReference>
<evidence type="ECO:0000256" key="1">
    <source>
        <dbReference type="ARBA" id="ARBA00001973"/>
    </source>
</evidence>
<dbReference type="Gene3D" id="2.60.120.310">
    <property type="entry name" value="Copper type II, ascorbate-dependent monooxygenase, N-terminal domain"/>
    <property type="match status" value="1"/>
</dbReference>
<evidence type="ECO:0000259" key="7">
    <source>
        <dbReference type="SMART" id="SM00664"/>
    </source>
</evidence>
<evidence type="ECO:0000313" key="8">
    <source>
        <dbReference type="EMBL" id="KJH42397.1"/>
    </source>
</evidence>
<dbReference type="Pfam" id="PF03351">
    <property type="entry name" value="DOMON"/>
    <property type="match status" value="1"/>
</dbReference>
<keyword evidence="6 8" id="KW-0503">Monooxygenase</keyword>
<evidence type="ECO:0000256" key="4">
    <source>
        <dbReference type="ARBA" id="ARBA00023002"/>
    </source>
</evidence>
<keyword evidence="4" id="KW-0560">Oxidoreductase</keyword>
<feature type="domain" description="DOMON" evidence="7">
    <location>
        <begin position="9"/>
        <end position="90"/>
    </location>
</feature>
<dbReference type="InterPro" id="IPR036939">
    <property type="entry name" value="Cu2_ascorb_mOase_N_sf"/>
</dbReference>
<dbReference type="PRINTS" id="PR00767">
    <property type="entry name" value="DBMONOXGNASE"/>
</dbReference>
<dbReference type="GO" id="GO:0005615">
    <property type="term" value="C:extracellular space"/>
    <property type="evidence" value="ECO:0007669"/>
    <property type="project" value="TreeGrafter"/>
</dbReference>
<dbReference type="InterPro" id="IPR008977">
    <property type="entry name" value="PHM/PNGase_F_dom_sf"/>
</dbReference>
<dbReference type="GO" id="GO:0004500">
    <property type="term" value="F:dopamine beta-monooxygenase activity"/>
    <property type="evidence" value="ECO:0007669"/>
    <property type="project" value="InterPro"/>
</dbReference>
<keyword evidence="5" id="KW-0186">Copper</keyword>
<dbReference type="InterPro" id="IPR005018">
    <property type="entry name" value="DOMON_domain"/>
</dbReference>
<dbReference type="GO" id="GO:0042421">
    <property type="term" value="P:norepinephrine biosynthetic process"/>
    <property type="evidence" value="ECO:0007669"/>
    <property type="project" value="TreeGrafter"/>
</dbReference>
<dbReference type="PANTHER" id="PTHR10157">
    <property type="entry name" value="DOPAMINE BETA HYDROXYLASE RELATED"/>
    <property type="match status" value="1"/>
</dbReference>
<accession>A0A0D8XF77</accession>
<evidence type="ECO:0000256" key="5">
    <source>
        <dbReference type="ARBA" id="ARBA00023008"/>
    </source>
</evidence>
<comment type="cofactor">
    <cofactor evidence="1">
        <name>Cu(2+)</name>
        <dbReference type="ChEBI" id="CHEBI:29036"/>
    </cofactor>
</comment>
<dbReference type="InterPro" id="IPR024548">
    <property type="entry name" value="Cu2_monoox_C"/>
</dbReference>
<dbReference type="InterPro" id="IPR000945">
    <property type="entry name" value="DBH-like"/>
</dbReference>
<dbReference type="InterPro" id="IPR000323">
    <property type="entry name" value="Cu2_ascorb_mOase_N"/>
</dbReference>
<evidence type="ECO:0000256" key="6">
    <source>
        <dbReference type="ARBA" id="ARBA00023033"/>
    </source>
</evidence>
<dbReference type="InterPro" id="IPR045266">
    <property type="entry name" value="DOH_DOMON"/>
</dbReference>
<dbReference type="InterPro" id="IPR020611">
    <property type="entry name" value="Cu2_ascorb_mOase_CS-1"/>
</dbReference>
<evidence type="ECO:0000256" key="2">
    <source>
        <dbReference type="ARBA" id="ARBA00010676"/>
    </source>
</evidence>
<dbReference type="GO" id="GO:0030667">
    <property type="term" value="C:secretory granule membrane"/>
    <property type="evidence" value="ECO:0007669"/>
    <property type="project" value="TreeGrafter"/>
</dbReference>
<dbReference type="FunFam" id="2.60.120.310:FF:000004">
    <property type="entry name" value="DBH-like monooxygenase protein 1"/>
    <property type="match status" value="1"/>
</dbReference>
<name>A0A0D8XF77_DICVI</name>
<dbReference type="GO" id="GO:0005507">
    <property type="term" value="F:copper ion binding"/>
    <property type="evidence" value="ECO:0007669"/>
    <property type="project" value="InterPro"/>
</dbReference>